<protein>
    <recommendedName>
        <fullName evidence="8">Beta-galactosidase</fullName>
    </recommendedName>
</protein>
<dbReference type="Pfam" id="PF02449">
    <property type="entry name" value="Glyco_hydro_42"/>
    <property type="match status" value="1"/>
</dbReference>
<evidence type="ECO:0000256" key="2">
    <source>
        <dbReference type="ARBA" id="ARBA00023295"/>
    </source>
</evidence>
<dbReference type="Gene3D" id="2.60.220.20">
    <property type="entry name" value="putative beta-Galactosidase from caulobacter crescentus"/>
    <property type="match status" value="1"/>
</dbReference>
<dbReference type="SUPFAM" id="SSF51445">
    <property type="entry name" value="(Trans)glycosidases"/>
    <property type="match status" value="1"/>
</dbReference>
<dbReference type="InterPro" id="IPR040719">
    <property type="entry name" value="DUF5597"/>
</dbReference>
<proteinExistence type="predicted"/>
<evidence type="ECO:0000256" key="3">
    <source>
        <dbReference type="SAM" id="SignalP"/>
    </source>
</evidence>
<dbReference type="GO" id="GO:0004565">
    <property type="term" value="F:beta-galactosidase activity"/>
    <property type="evidence" value="ECO:0007669"/>
    <property type="project" value="InterPro"/>
</dbReference>
<evidence type="ECO:0000313" key="7">
    <source>
        <dbReference type="Proteomes" id="UP000286701"/>
    </source>
</evidence>
<evidence type="ECO:0008006" key="8">
    <source>
        <dbReference type="Google" id="ProtNLM"/>
    </source>
</evidence>
<keyword evidence="7" id="KW-1185">Reference proteome</keyword>
<gene>
    <name evidence="6" type="ORF">EPL05_17350</name>
</gene>
<dbReference type="Gene3D" id="3.20.20.80">
    <property type="entry name" value="Glycosidases"/>
    <property type="match status" value="1"/>
</dbReference>
<dbReference type="Proteomes" id="UP000286701">
    <property type="component" value="Unassembled WGS sequence"/>
</dbReference>
<keyword evidence="2" id="KW-0326">Glycosidase</keyword>
<dbReference type="RefSeq" id="WP_128535254.1">
    <property type="nucleotide sequence ID" value="NZ_SBIW01000008.1"/>
</dbReference>
<sequence length="538" mass="59940">MKKNISLWFVLLLLAANNALGQKKAYLMPRVIEKNGRHALLVDGKPYLMLGGQVHNSSAWPGMLPQVWAAVEAIHANTLEVPIYWEQVEAVQGNFNFSVIDTLLLQARAHNVRLVLLWFATWKNGSNHYMPHWMKNNAAKYPNVTNKKGQLIDSPSPNIEATLEADTKAFAAVMRYLKKTDPQHTVIMVQVENEPGAWDTQRDYSPLAQKIFESRVPAELLKPELLKALSRPTNATGTWKEVFEERADEYFHAWSVARFIGKVAAAGKAEYALPLYVNAALRDPLTNPMANSYESGGPTDNVIPIYKVAAPAIDVLSPDIYLDGSERILKVIDLYDRPDNALFVPEASLAPHMARYMYDVIARGGIGFSPFGIDSNLPDGKQTEAAERLAPFEQDYKVFSPMMRDLAQWGFDGKIKAVVEREGNAAQTIDLGAWQATVTFGSNWRGNDVNPNTKPTGRAMVIKLGENNFIVIGALCHVTFKPLGSNQNKVWQYLSVEEGQYEKGVFKPIRILNGDETDWGGPRFGSTPMVLKVNLGVR</sequence>
<dbReference type="InterPro" id="IPR017853">
    <property type="entry name" value="GH"/>
</dbReference>
<organism evidence="6 7">
    <name type="scientific">Mucilaginibacter gilvus</name>
    <dbReference type="NCBI Taxonomy" id="2305909"/>
    <lineage>
        <taxon>Bacteria</taxon>
        <taxon>Pseudomonadati</taxon>
        <taxon>Bacteroidota</taxon>
        <taxon>Sphingobacteriia</taxon>
        <taxon>Sphingobacteriales</taxon>
        <taxon>Sphingobacteriaceae</taxon>
        <taxon>Mucilaginibacter</taxon>
    </lineage>
</organism>
<dbReference type="OrthoDB" id="703126at2"/>
<comment type="caution">
    <text evidence="6">The sequence shown here is derived from an EMBL/GenBank/DDBJ whole genome shotgun (WGS) entry which is preliminary data.</text>
</comment>
<dbReference type="GO" id="GO:0005975">
    <property type="term" value="P:carbohydrate metabolic process"/>
    <property type="evidence" value="ECO:0007669"/>
    <property type="project" value="InterPro"/>
</dbReference>
<evidence type="ECO:0000259" key="5">
    <source>
        <dbReference type="Pfam" id="PF18120"/>
    </source>
</evidence>
<dbReference type="FunFam" id="3.20.20.80:FF:000135">
    <property type="entry name" value="Beta-galactosidase, putative, bgl35A"/>
    <property type="match status" value="1"/>
</dbReference>
<feature type="domain" description="Glycoside hydrolase family 42 N-terminal" evidence="4">
    <location>
        <begin position="77"/>
        <end position="214"/>
    </location>
</feature>
<evidence type="ECO:0000256" key="1">
    <source>
        <dbReference type="ARBA" id="ARBA00022801"/>
    </source>
</evidence>
<feature type="chain" id="PRO_5018639710" description="Beta-galactosidase" evidence="3">
    <location>
        <begin position="22"/>
        <end position="538"/>
    </location>
</feature>
<dbReference type="EMBL" id="SBIW01000008">
    <property type="protein sequence ID" value="RWY49182.1"/>
    <property type="molecule type" value="Genomic_DNA"/>
</dbReference>
<keyword evidence="1" id="KW-0378">Hydrolase</keyword>
<feature type="signal peptide" evidence="3">
    <location>
        <begin position="1"/>
        <end position="21"/>
    </location>
</feature>
<keyword evidence="3" id="KW-0732">Signal</keyword>
<evidence type="ECO:0000259" key="4">
    <source>
        <dbReference type="Pfam" id="PF02449"/>
    </source>
</evidence>
<dbReference type="GO" id="GO:0009341">
    <property type="term" value="C:beta-galactosidase complex"/>
    <property type="evidence" value="ECO:0007669"/>
    <property type="project" value="InterPro"/>
</dbReference>
<dbReference type="Pfam" id="PF18120">
    <property type="entry name" value="DUF5597"/>
    <property type="match status" value="1"/>
</dbReference>
<dbReference type="AlphaFoldDB" id="A0A3S3VIT0"/>
<name>A0A3S3VIT0_9SPHI</name>
<reference evidence="6 7" key="1">
    <citation type="submission" date="2019-01" db="EMBL/GenBank/DDBJ databases">
        <title>Mucilaginibacter antarcticum sp. nov., isolated from antarctic soil.</title>
        <authorList>
            <person name="Yan Y.-Q."/>
            <person name="Du Z.-J."/>
        </authorList>
    </citation>
    <scope>NUCLEOTIDE SEQUENCE [LARGE SCALE GENOMIC DNA]</scope>
    <source>
        <strain evidence="6 7">F01003</strain>
    </source>
</reference>
<feature type="domain" description="DUF5597" evidence="5">
    <location>
        <begin position="392"/>
        <end position="520"/>
    </location>
</feature>
<evidence type="ECO:0000313" key="6">
    <source>
        <dbReference type="EMBL" id="RWY49182.1"/>
    </source>
</evidence>
<dbReference type="InterPro" id="IPR013529">
    <property type="entry name" value="Glyco_hydro_42_N"/>
</dbReference>
<accession>A0A3S3VIT0</accession>